<feature type="domain" description="DUF4214" evidence="2">
    <location>
        <begin position="55"/>
        <end position="106"/>
    </location>
</feature>
<dbReference type="AlphaFoldDB" id="A0A0S4JC43"/>
<dbReference type="Proteomes" id="UP000051952">
    <property type="component" value="Unassembled WGS sequence"/>
</dbReference>
<dbReference type="VEuPathDB" id="TriTrypDB:BSAL_19255"/>
<evidence type="ECO:0000259" key="2">
    <source>
        <dbReference type="Pfam" id="PF13946"/>
    </source>
</evidence>
<keyword evidence="4" id="KW-1185">Reference proteome</keyword>
<gene>
    <name evidence="3" type="ORF">BSAL_19255</name>
</gene>
<feature type="signal peptide" evidence="1">
    <location>
        <begin position="1"/>
        <end position="38"/>
    </location>
</feature>
<protein>
    <recommendedName>
        <fullName evidence="2">DUF4214 domain-containing protein</fullName>
    </recommendedName>
</protein>
<feature type="non-terminal residue" evidence="3">
    <location>
        <position position="217"/>
    </location>
</feature>
<keyword evidence="1" id="KW-0732">Signal</keyword>
<proteinExistence type="predicted"/>
<evidence type="ECO:0000313" key="4">
    <source>
        <dbReference type="Proteomes" id="UP000051952"/>
    </source>
</evidence>
<dbReference type="InterPro" id="IPR025282">
    <property type="entry name" value="DUF4214"/>
</dbReference>
<organism evidence="3 4">
    <name type="scientific">Bodo saltans</name>
    <name type="common">Flagellated protozoan</name>
    <dbReference type="NCBI Taxonomy" id="75058"/>
    <lineage>
        <taxon>Eukaryota</taxon>
        <taxon>Discoba</taxon>
        <taxon>Euglenozoa</taxon>
        <taxon>Kinetoplastea</taxon>
        <taxon>Metakinetoplastina</taxon>
        <taxon>Eubodonida</taxon>
        <taxon>Bodonidae</taxon>
        <taxon>Bodo</taxon>
    </lineage>
</organism>
<reference evidence="4" key="1">
    <citation type="submission" date="2015-09" db="EMBL/GenBank/DDBJ databases">
        <authorList>
            <consortium name="Pathogen Informatics"/>
        </authorList>
    </citation>
    <scope>NUCLEOTIDE SEQUENCE [LARGE SCALE GENOMIC DNA]</scope>
    <source>
        <strain evidence="4">Lake Konstanz</strain>
    </source>
</reference>
<evidence type="ECO:0000256" key="1">
    <source>
        <dbReference type="SAM" id="SignalP"/>
    </source>
</evidence>
<dbReference type="Pfam" id="PF13946">
    <property type="entry name" value="DUF4214"/>
    <property type="match status" value="1"/>
</dbReference>
<accession>A0A0S4JC43</accession>
<evidence type="ECO:0000313" key="3">
    <source>
        <dbReference type="EMBL" id="CUG89094.1"/>
    </source>
</evidence>
<sequence>MSLSLCLRSGSNTRSIMKVPPTFLVIVVLCAMTSVAHPDGLHQPLPIDPTVDIGNARWLLDLYLTVFERAADDAGFRTNFGDLESGAQNQASLYNAFVGSSEFQSNIAVLGDKTNFIVRCYQALLLRSPQPSEVAFYLARLQTYNGQGGQELSWLAMLNGFYASAEYKDKRCQSSYYTLNGPVAAGALLLKDVWSGAATLQTPASGSTPITLTIPSA</sequence>
<dbReference type="EMBL" id="CYKH01001704">
    <property type="protein sequence ID" value="CUG89094.1"/>
    <property type="molecule type" value="Genomic_DNA"/>
</dbReference>
<feature type="chain" id="PRO_5006622176" description="DUF4214 domain-containing protein" evidence="1">
    <location>
        <begin position="39"/>
        <end position="217"/>
    </location>
</feature>
<dbReference type="InterPro" id="IPR038255">
    <property type="entry name" value="PBS_linker_sf"/>
</dbReference>
<name>A0A0S4JC43_BODSA</name>
<dbReference type="Gene3D" id="1.10.3130.20">
    <property type="entry name" value="Phycobilisome linker domain"/>
    <property type="match status" value="1"/>
</dbReference>